<proteinExistence type="predicted"/>
<sequence length="60" mass="6730">MDIELRATARHAADTAQPVAAKRLPQQAHHDECKKSLYEGATCTCDLIEQYGPPSEREDY</sequence>
<feature type="region of interest" description="Disordered" evidence="1">
    <location>
        <begin position="1"/>
        <end position="28"/>
    </location>
</feature>
<gene>
    <name evidence="2" type="ORF">ACFYM3_26755</name>
</gene>
<feature type="compositionally biased region" description="Basic and acidic residues" evidence="1">
    <location>
        <begin position="1"/>
        <end position="13"/>
    </location>
</feature>
<evidence type="ECO:0000313" key="3">
    <source>
        <dbReference type="Proteomes" id="UP001601288"/>
    </source>
</evidence>
<dbReference type="EMBL" id="JBIAFP010000017">
    <property type="protein sequence ID" value="MFE9228169.1"/>
    <property type="molecule type" value="Genomic_DNA"/>
</dbReference>
<comment type="caution">
    <text evidence="2">The sequence shown here is derived from an EMBL/GenBank/DDBJ whole genome shotgun (WGS) entry which is preliminary data.</text>
</comment>
<keyword evidence="3" id="KW-1185">Reference proteome</keyword>
<dbReference type="Proteomes" id="UP001601288">
    <property type="component" value="Unassembled WGS sequence"/>
</dbReference>
<reference evidence="2 3" key="1">
    <citation type="submission" date="2024-10" db="EMBL/GenBank/DDBJ databases">
        <title>The Natural Products Discovery Center: Release of the First 8490 Sequenced Strains for Exploring Actinobacteria Biosynthetic Diversity.</title>
        <authorList>
            <person name="Kalkreuter E."/>
            <person name="Kautsar S.A."/>
            <person name="Yang D."/>
            <person name="Bader C.D."/>
            <person name="Teijaro C.N."/>
            <person name="Fluegel L."/>
            <person name="Davis C.M."/>
            <person name="Simpson J.R."/>
            <person name="Lauterbach L."/>
            <person name="Steele A.D."/>
            <person name="Gui C."/>
            <person name="Meng S."/>
            <person name="Li G."/>
            <person name="Viehrig K."/>
            <person name="Ye F."/>
            <person name="Su P."/>
            <person name="Kiefer A.F."/>
            <person name="Nichols A."/>
            <person name="Cepeda A.J."/>
            <person name="Yan W."/>
            <person name="Fan B."/>
            <person name="Jiang Y."/>
            <person name="Adhikari A."/>
            <person name="Zheng C.-J."/>
            <person name="Schuster L."/>
            <person name="Cowan T.M."/>
            <person name="Smanski M.J."/>
            <person name="Chevrette M.G."/>
            <person name="De Carvalho L.P.S."/>
            <person name="Shen B."/>
        </authorList>
    </citation>
    <scope>NUCLEOTIDE SEQUENCE [LARGE SCALE GENOMIC DNA]</scope>
    <source>
        <strain evidence="2 3">NPDC007066</strain>
    </source>
</reference>
<evidence type="ECO:0000313" key="2">
    <source>
        <dbReference type="EMBL" id="MFE9228169.1"/>
    </source>
</evidence>
<organism evidence="2 3">
    <name type="scientific">Streptomyces massasporeus</name>
    <dbReference type="NCBI Taxonomy" id="67324"/>
    <lineage>
        <taxon>Bacteria</taxon>
        <taxon>Bacillati</taxon>
        <taxon>Actinomycetota</taxon>
        <taxon>Actinomycetes</taxon>
        <taxon>Kitasatosporales</taxon>
        <taxon>Streptomycetaceae</taxon>
        <taxon>Streptomyces</taxon>
    </lineage>
</organism>
<dbReference type="RefSeq" id="WP_358286012.1">
    <property type="nucleotide sequence ID" value="NZ_JBEYGJ010000024.1"/>
</dbReference>
<protein>
    <submittedName>
        <fullName evidence="2">Uncharacterized protein</fullName>
    </submittedName>
</protein>
<name>A0ABW6LM76_9ACTN</name>
<accession>A0ABW6LM76</accession>
<evidence type="ECO:0000256" key="1">
    <source>
        <dbReference type="SAM" id="MobiDB-lite"/>
    </source>
</evidence>